<dbReference type="EMBL" id="CAEZSR010000009">
    <property type="protein sequence ID" value="CAB4543421.1"/>
    <property type="molecule type" value="Genomic_DNA"/>
</dbReference>
<evidence type="ECO:0000259" key="1">
    <source>
        <dbReference type="PROSITE" id="PS51202"/>
    </source>
</evidence>
<accession>A0A6J6BW61</accession>
<dbReference type="GO" id="GO:0008324">
    <property type="term" value="F:monoatomic cation transmembrane transporter activity"/>
    <property type="evidence" value="ECO:0007669"/>
    <property type="project" value="InterPro"/>
</dbReference>
<gene>
    <name evidence="2" type="ORF">UFOPK1493_00466</name>
</gene>
<sequence length="99" mass="10631">MAWTSAQVLRAVMPADAHVEWTDPTSAYSLVERRVAPLGAGRSVAELEATGVRVCLLTRQGVGHLATPAHLVQEDDVVHVIGTPTAVEAFDRSMQEAVR</sequence>
<dbReference type="GO" id="GO:0006813">
    <property type="term" value="P:potassium ion transport"/>
    <property type="evidence" value="ECO:0007669"/>
    <property type="project" value="InterPro"/>
</dbReference>
<protein>
    <submittedName>
        <fullName evidence="2">Unannotated protein</fullName>
    </submittedName>
</protein>
<feature type="domain" description="RCK C-terminal" evidence="1">
    <location>
        <begin position="18"/>
        <end position="96"/>
    </location>
</feature>
<evidence type="ECO:0000313" key="2">
    <source>
        <dbReference type="EMBL" id="CAB4543421.1"/>
    </source>
</evidence>
<dbReference type="SUPFAM" id="SSF116726">
    <property type="entry name" value="TrkA C-terminal domain-like"/>
    <property type="match status" value="1"/>
</dbReference>
<dbReference type="AlphaFoldDB" id="A0A6J6BW61"/>
<dbReference type="InterPro" id="IPR006037">
    <property type="entry name" value="RCK_C"/>
</dbReference>
<reference evidence="2" key="1">
    <citation type="submission" date="2020-05" db="EMBL/GenBank/DDBJ databases">
        <authorList>
            <person name="Chiriac C."/>
            <person name="Salcher M."/>
            <person name="Ghai R."/>
            <person name="Kavagutti S V."/>
        </authorList>
    </citation>
    <scope>NUCLEOTIDE SEQUENCE</scope>
</reference>
<dbReference type="PROSITE" id="PS51202">
    <property type="entry name" value="RCK_C"/>
    <property type="match status" value="1"/>
</dbReference>
<name>A0A6J6BW61_9ZZZZ</name>
<dbReference type="Pfam" id="PF02080">
    <property type="entry name" value="TrkA_C"/>
    <property type="match status" value="1"/>
</dbReference>
<dbReference type="InterPro" id="IPR036721">
    <property type="entry name" value="RCK_C_sf"/>
</dbReference>
<organism evidence="2">
    <name type="scientific">freshwater metagenome</name>
    <dbReference type="NCBI Taxonomy" id="449393"/>
    <lineage>
        <taxon>unclassified sequences</taxon>
        <taxon>metagenomes</taxon>
        <taxon>ecological metagenomes</taxon>
    </lineage>
</organism>
<proteinExistence type="predicted"/>